<dbReference type="PROSITE" id="PS51900">
    <property type="entry name" value="CB"/>
    <property type="match status" value="1"/>
</dbReference>
<name>A0A940P3Q7_9ENTE</name>
<accession>A0A940P3Q7</accession>
<dbReference type="EMBL" id="JAEEGA010000004">
    <property type="protein sequence ID" value="MBP1040969.1"/>
    <property type="molecule type" value="Genomic_DNA"/>
</dbReference>
<dbReference type="InterPro" id="IPR002104">
    <property type="entry name" value="Integrase_catalytic"/>
</dbReference>
<dbReference type="InterPro" id="IPR050090">
    <property type="entry name" value="Tyrosine_recombinase_XerCD"/>
</dbReference>
<protein>
    <submittedName>
        <fullName evidence="7">Tyrosine-type recombinase/integrase</fullName>
    </submittedName>
</protein>
<evidence type="ECO:0000313" key="8">
    <source>
        <dbReference type="Proteomes" id="UP000674938"/>
    </source>
</evidence>
<dbReference type="Pfam" id="PF00589">
    <property type="entry name" value="Phage_integrase"/>
    <property type="match status" value="1"/>
</dbReference>
<dbReference type="GO" id="GO:0003677">
    <property type="term" value="F:DNA binding"/>
    <property type="evidence" value="ECO:0007669"/>
    <property type="project" value="UniProtKB-UniRule"/>
</dbReference>
<keyword evidence="3" id="KW-0233">DNA recombination</keyword>
<dbReference type="AlphaFoldDB" id="A0A940P3Q7"/>
<dbReference type="Pfam" id="PF02899">
    <property type="entry name" value="Phage_int_SAM_1"/>
    <property type="match status" value="1"/>
</dbReference>
<dbReference type="InterPro" id="IPR044068">
    <property type="entry name" value="CB"/>
</dbReference>
<dbReference type="PANTHER" id="PTHR30349">
    <property type="entry name" value="PHAGE INTEGRASE-RELATED"/>
    <property type="match status" value="1"/>
</dbReference>
<dbReference type="InterPro" id="IPR011010">
    <property type="entry name" value="DNA_brk_join_enz"/>
</dbReference>
<dbReference type="Proteomes" id="UP000674938">
    <property type="component" value="Unassembled WGS sequence"/>
</dbReference>
<dbReference type="PROSITE" id="PS51898">
    <property type="entry name" value="TYR_RECOMBINASE"/>
    <property type="match status" value="1"/>
</dbReference>
<dbReference type="Gene3D" id="1.10.443.10">
    <property type="entry name" value="Intergrase catalytic core"/>
    <property type="match status" value="1"/>
</dbReference>
<evidence type="ECO:0000259" key="6">
    <source>
        <dbReference type="PROSITE" id="PS51900"/>
    </source>
</evidence>
<evidence type="ECO:0000256" key="2">
    <source>
        <dbReference type="ARBA" id="ARBA00023125"/>
    </source>
</evidence>
<feature type="domain" description="Core-binding (CB)" evidence="6">
    <location>
        <begin position="110"/>
        <end position="193"/>
    </location>
</feature>
<dbReference type="Gene3D" id="1.10.150.130">
    <property type="match status" value="1"/>
</dbReference>
<keyword evidence="8" id="KW-1185">Reference proteome</keyword>
<gene>
    <name evidence="7" type="ORF">I6N95_08135</name>
</gene>
<dbReference type="InterPro" id="IPR010998">
    <property type="entry name" value="Integrase_recombinase_N"/>
</dbReference>
<organism evidence="7 8">
    <name type="scientific">Vagococcus allomyrinae</name>
    <dbReference type="NCBI Taxonomy" id="2794353"/>
    <lineage>
        <taxon>Bacteria</taxon>
        <taxon>Bacillati</taxon>
        <taxon>Bacillota</taxon>
        <taxon>Bacilli</taxon>
        <taxon>Lactobacillales</taxon>
        <taxon>Enterococcaceae</taxon>
        <taxon>Vagococcus</taxon>
    </lineage>
</organism>
<evidence type="ECO:0000313" key="7">
    <source>
        <dbReference type="EMBL" id="MBP1040969.1"/>
    </source>
</evidence>
<keyword evidence="1" id="KW-0229">DNA integration</keyword>
<dbReference type="InterPro" id="IPR004107">
    <property type="entry name" value="Integrase_SAM-like_N"/>
</dbReference>
<evidence type="ECO:0000259" key="5">
    <source>
        <dbReference type="PROSITE" id="PS51898"/>
    </source>
</evidence>
<dbReference type="SUPFAM" id="SSF56349">
    <property type="entry name" value="DNA breaking-rejoining enzymes"/>
    <property type="match status" value="1"/>
</dbReference>
<sequence length="418" mass="48033">MTKNQRIETMLLIQHVKKEMQELGYKESSIAVYLPCWNQFLTYQQERDHLFFSCTMATQFLKDIYGIYLDQIPDGYNKIRLRSIQLLCEYHTHRLILVRQQSSKLSVLTTESQNLLNEFKVYQQLHHFISNSSLKSYTRYLTPFFRFLENQLVTVDTLTPGHIFEYTKTYLSFSASTVYNSSGSLRVFLRFLFHQKYVSEDLSLHVLTASYSRQSKLPSTFSQSELTQLLASIDTQTAIGKRDYAIILIASRLGLRSGDIRLLTFSSLNWRENCIEITMEKTKKELVLPLTAEIGEALIDYIKFGRPKSACKEIFLTSYGPYTVLSPSAMSGIVKKQCRKVGIDSSINDHTKSKSLHSLRSTLATTLLENNVSLPIIADILGHSDTRTTELYLKKDIEGLRQCALNVPGIFQIRKEAF</sequence>
<reference evidence="7" key="1">
    <citation type="submission" date="2020-12" db="EMBL/GenBank/DDBJ databases">
        <title>Vagococcus allomyrinae sp. nov. and Enterococcus lavae sp. nov., isolated from the larvae of Allomyrina dichotoma.</title>
        <authorList>
            <person name="Lee S.D."/>
        </authorList>
    </citation>
    <scope>NUCLEOTIDE SEQUENCE</scope>
    <source>
        <strain evidence="7">BWB3-3</strain>
    </source>
</reference>
<dbReference type="GO" id="GO:0006310">
    <property type="term" value="P:DNA recombination"/>
    <property type="evidence" value="ECO:0007669"/>
    <property type="project" value="UniProtKB-KW"/>
</dbReference>
<comment type="caution">
    <text evidence="7">The sequence shown here is derived from an EMBL/GenBank/DDBJ whole genome shotgun (WGS) entry which is preliminary data.</text>
</comment>
<dbReference type="CDD" id="cd01188">
    <property type="entry name" value="INT_RitA_C_like"/>
    <property type="match status" value="1"/>
</dbReference>
<evidence type="ECO:0000256" key="4">
    <source>
        <dbReference type="PROSITE-ProRule" id="PRU01248"/>
    </source>
</evidence>
<dbReference type="GO" id="GO:0015074">
    <property type="term" value="P:DNA integration"/>
    <property type="evidence" value="ECO:0007669"/>
    <property type="project" value="UniProtKB-KW"/>
</dbReference>
<dbReference type="PANTHER" id="PTHR30349:SF81">
    <property type="entry name" value="TYROSINE RECOMBINASE XERC"/>
    <property type="match status" value="1"/>
</dbReference>
<evidence type="ECO:0000256" key="1">
    <source>
        <dbReference type="ARBA" id="ARBA00022908"/>
    </source>
</evidence>
<feature type="domain" description="Tyr recombinase" evidence="5">
    <location>
        <begin position="216"/>
        <end position="405"/>
    </location>
</feature>
<dbReference type="InterPro" id="IPR013762">
    <property type="entry name" value="Integrase-like_cat_sf"/>
</dbReference>
<dbReference type="RefSeq" id="WP_209526566.1">
    <property type="nucleotide sequence ID" value="NZ_JAEEGA010000004.1"/>
</dbReference>
<evidence type="ECO:0000256" key="3">
    <source>
        <dbReference type="ARBA" id="ARBA00023172"/>
    </source>
</evidence>
<keyword evidence="2 4" id="KW-0238">DNA-binding</keyword>
<proteinExistence type="predicted"/>